<protein>
    <recommendedName>
        <fullName evidence="3">Mu-like prophage FluMu protein gp29</fullName>
    </recommendedName>
</protein>
<organism evidence="2">
    <name type="scientific">uncultured Citrobacter sp</name>
    <dbReference type="NCBI Taxonomy" id="200446"/>
    <lineage>
        <taxon>Bacteria</taxon>
        <taxon>Pseudomonadati</taxon>
        <taxon>Pseudomonadota</taxon>
        <taxon>Gammaproteobacteria</taxon>
        <taxon>Enterobacterales</taxon>
        <taxon>Enterobacteriaceae</taxon>
        <taxon>Citrobacter</taxon>
        <taxon>environmental samples</taxon>
    </lineage>
</organism>
<reference evidence="2" key="1">
    <citation type="submission" date="2016-04" db="EMBL/GenBank/DDBJ databases">
        <authorList>
            <person name="Evans L.H."/>
            <person name="Alamgir A."/>
            <person name="Owens N."/>
            <person name="Weber N.D."/>
            <person name="Virtaneva K."/>
            <person name="Barbian K."/>
            <person name="Babar A."/>
            <person name="Rosenke K."/>
        </authorList>
    </citation>
    <scope>NUCLEOTIDE SEQUENCE</scope>
    <source>
        <strain evidence="1">86-2</strain>
        <strain evidence="2">92-3</strain>
    </source>
</reference>
<dbReference type="EMBL" id="FLUB01000018">
    <property type="protein sequence ID" value="SBV65216.1"/>
    <property type="molecule type" value="Genomic_DNA"/>
</dbReference>
<dbReference type="InterPro" id="IPR009279">
    <property type="entry name" value="Portal_Mu"/>
</dbReference>
<evidence type="ECO:0000313" key="1">
    <source>
        <dbReference type="EMBL" id="SBV64420.1"/>
    </source>
</evidence>
<dbReference type="Pfam" id="PF06074">
    <property type="entry name" value="Portal_Mu"/>
    <property type="match status" value="1"/>
</dbReference>
<evidence type="ECO:0008006" key="3">
    <source>
        <dbReference type="Google" id="ProtNLM"/>
    </source>
</evidence>
<sequence>MFKQLTGAVRRLFSPATGEVVTVNKDELKQTQSAAAVMSVRSPSAGISVASTLSPGRLAGILRNAADGHARDFFIMAEELEERDLHYASVLRTRKLTVSGIEPSVEAGSDSPRDVEIADDIRNLMAQPQVPELLFDLLDGLGKGVGVCEILWNTSATLWKPRDYEWVDPRFLKPDRETLRDFRLLTDRTPIDGEPLSPGKFIVHKPRLKSGLPLRNGLARLVAVMYMLKSYTVRDWWAFAEKFGIPIVVGKYGNNASPEQIQILLDAIASLASDAGCAIPDSMKLEMQEAASRNSGGTLFKEMAEWCDAQISKAVLGQTMTTDDGSSRAQAEVHNGVRMDIAKWDAWQLSNTLSEFLVRPYVDMNYGPQEHYPRVVLRISKPEDLKVLVDALSPLIDRGMEVQMSEIRDKFGLSEPEKGAKILTPTAQMTNPLPAMNREQTALNRSQPDVLDMMVDEAMKDWQRTGDAFTSPVLELAKKSDSFESFLAGLPALQKELDADEFATQLAMLCFKARSLGDVNDG</sequence>
<gene>
    <name evidence="1" type="ORF">KL86CIT2_360020</name>
    <name evidence="2" type="ORF">KM92CIT3_60251</name>
</gene>
<dbReference type="RefSeq" id="WP_288216085.1">
    <property type="nucleotide sequence ID" value="NZ_LT598670.1"/>
</dbReference>
<name>A0A212IEE8_9ENTR</name>
<evidence type="ECO:0000313" key="2">
    <source>
        <dbReference type="EMBL" id="SBV65216.1"/>
    </source>
</evidence>
<accession>A0A212IEE8</accession>
<dbReference type="EMBL" id="FLUA01000034">
    <property type="protein sequence ID" value="SBV64420.1"/>
    <property type="molecule type" value="Genomic_DNA"/>
</dbReference>
<proteinExistence type="predicted"/>
<dbReference type="AlphaFoldDB" id="A0A212IEE8"/>